<evidence type="ECO:0000256" key="7">
    <source>
        <dbReference type="ARBA" id="ARBA00023136"/>
    </source>
</evidence>
<evidence type="ECO:0000256" key="4">
    <source>
        <dbReference type="ARBA" id="ARBA00022692"/>
    </source>
</evidence>
<feature type="signal peptide" evidence="12">
    <location>
        <begin position="1"/>
        <end position="24"/>
    </location>
</feature>
<dbReference type="Pfam" id="PF00593">
    <property type="entry name" value="TonB_dep_Rec_b-barrel"/>
    <property type="match status" value="1"/>
</dbReference>
<dbReference type="KEGG" id="glo:Glov_1115"/>
<dbReference type="InterPro" id="IPR036942">
    <property type="entry name" value="Beta-barrel_TonB_sf"/>
</dbReference>
<keyword evidence="2 10" id="KW-0813">Transport</keyword>
<feature type="domain" description="TonB-dependent receptor-like beta-barrel" evidence="13">
    <location>
        <begin position="279"/>
        <end position="662"/>
    </location>
</feature>
<dbReference type="SUPFAM" id="SSF56935">
    <property type="entry name" value="Porins"/>
    <property type="match status" value="1"/>
</dbReference>
<sequence>MKKRTSVLCVSFMLCLGAGTVVQGADAPLAQPDTVVALNNPSESKELLMFFEEQDLVTATKRPTSLRKAPAIATIITADEIRNMGARNLLDVLKMVPGFGVSITEFGGNMVEVRGIRSSLSEKILVMIDGHSLNRNFTGSALYRVAGMLPMENIKQVEVVRGPGSALYGTSAFVATINIITRTAEEIDGFEAKAGGGSFDSFKGNLLGGKTIGDNLTVVGSLDHYQSQGAKLSVGADTLTGTPFSKAPGTPDLYFKQTDAFLKVGYGDLSFRGHYLTKQEGMYVGIVSALTDDSSKAQVDNYWGELAYNLKLTDDFSANLKLYYDYFEQDPTMKIYPNGFMGLFPNGMIGKPLVKNRTIGGELQTDWDLFSGNHLIAGVSFEEMRQYDVQQLANFNPLTGAPLASVQEVANWNKNVTRQVFAAYLQDEWQLPAQINLTAGLRYDHYSDFGDTINPRVGLVWSFLEDADLKLLYGQAFRAPNFQELYNINNATVIGNPNLKPERIQTYEAGVAWRLNRYFAANLNYFISTIDDQIGWVPSTTAGQPALNANIGKTETQGVELGCNGSLGTDLYWKLNYTYQDPRDISNNKRLPYVPSQRVSGSINYALTKYLNLHTDLLWTGVRPRDTGDTRPQMPSYTTVDLAATLKNFYKTLEIQATIRNLFDQRYKDPDTSGGAVNLTKTAPKVPGDFPREGISGFVTVSYRF</sequence>
<dbReference type="GO" id="GO:0015344">
    <property type="term" value="F:siderophore uptake transmembrane transporter activity"/>
    <property type="evidence" value="ECO:0007669"/>
    <property type="project" value="TreeGrafter"/>
</dbReference>
<dbReference type="GO" id="GO:0009279">
    <property type="term" value="C:cell outer membrane"/>
    <property type="evidence" value="ECO:0007669"/>
    <property type="project" value="UniProtKB-SubCell"/>
</dbReference>
<dbReference type="PANTHER" id="PTHR30069:SF29">
    <property type="entry name" value="HEMOGLOBIN AND HEMOGLOBIN-HAPTOGLOBIN-BINDING PROTEIN 1-RELATED"/>
    <property type="match status" value="1"/>
</dbReference>
<evidence type="ECO:0000256" key="10">
    <source>
        <dbReference type="PROSITE-ProRule" id="PRU01360"/>
    </source>
</evidence>
<dbReference type="RefSeq" id="WP_012469186.1">
    <property type="nucleotide sequence ID" value="NC_010814.1"/>
</dbReference>
<protein>
    <submittedName>
        <fullName evidence="15">TonB-dependent receptor</fullName>
    </submittedName>
</protein>
<dbReference type="STRING" id="398767.Glov_1115"/>
<evidence type="ECO:0000256" key="12">
    <source>
        <dbReference type="SAM" id="SignalP"/>
    </source>
</evidence>
<dbReference type="InterPro" id="IPR037066">
    <property type="entry name" value="Plug_dom_sf"/>
</dbReference>
<evidence type="ECO:0000313" key="16">
    <source>
        <dbReference type="Proteomes" id="UP000002420"/>
    </source>
</evidence>
<evidence type="ECO:0000259" key="13">
    <source>
        <dbReference type="Pfam" id="PF00593"/>
    </source>
</evidence>
<evidence type="ECO:0000256" key="1">
    <source>
        <dbReference type="ARBA" id="ARBA00004571"/>
    </source>
</evidence>
<keyword evidence="16" id="KW-1185">Reference proteome</keyword>
<comment type="subcellular location">
    <subcellularLocation>
        <location evidence="1 10">Cell outer membrane</location>
        <topology evidence="1 10">Multi-pass membrane protein</topology>
    </subcellularLocation>
</comment>
<feature type="domain" description="TonB-dependent receptor plug" evidence="14">
    <location>
        <begin position="66"/>
        <end position="173"/>
    </location>
</feature>
<dbReference type="eggNOG" id="COG4771">
    <property type="taxonomic scope" value="Bacteria"/>
</dbReference>
<keyword evidence="3 10" id="KW-1134">Transmembrane beta strand</keyword>
<dbReference type="EMBL" id="CP001089">
    <property type="protein sequence ID" value="ACD94837.1"/>
    <property type="molecule type" value="Genomic_DNA"/>
</dbReference>
<dbReference type="Gene3D" id="2.40.170.20">
    <property type="entry name" value="TonB-dependent receptor, beta-barrel domain"/>
    <property type="match status" value="1"/>
</dbReference>
<dbReference type="OrthoDB" id="9800913at2"/>
<dbReference type="HOGENOM" id="CLU_008287_18_0_7"/>
<keyword evidence="7 10" id="KW-0472">Membrane</keyword>
<keyword evidence="5 12" id="KW-0732">Signal</keyword>
<keyword evidence="8 15" id="KW-0675">Receptor</keyword>
<keyword evidence="4 10" id="KW-0812">Transmembrane</keyword>
<dbReference type="GO" id="GO:0044718">
    <property type="term" value="P:siderophore transmembrane transport"/>
    <property type="evidence" value="ECO:0007669"/>
    <property type="project" value="TreeGrafter"/>
</dbReference>
<dbReference type="InterPro" id="IPR039426">
    <property type="entry name" value="TonB-dep_rcpt-like"/>
</dbReference>
<dbReference type="PROSITE" id="PS52016">
    <property type="entry name" value="TONB_DEPENDENT_REC_3"/>
    <property type="match status" value="1"/>
</dbReference>
<evidence type="ECO:0000313" key="15">
    <source>
        <dbReference type="EMBL" id="ACD94837.1"/>
    </source>
</evidence>
<dbReference type="Proteomes" id="UP000002420">
    <property type="component" value="Chromosome"/>
</dbReference>
<evidence type="ECO:0000256" key="11">
    <source>
        <dbReference type="RuleBase" id="RU003357"/>
    </source>
</evidence>
<dbReference type="CDD" id="cd01347">
    <property type="entry name" value="ligand_gated_channel"/>
    <property type="match status" value="1"/>
</dbReference>
<gene>
    <name evidence="15" type="ordered locus">Glov_1115</name>
</gene>
<keyword evidence="6 11" id="KW-0798">TonB box</keyword>
<dbReference type="PANTHER" id="PTHR30069">
    <property type="entry name" value="TONB-DEPENDENT OUTER MEMBRANE RECEPTOR"/>
    <property type="match status" value="1"/>
</dbReference>
<evidence type="ECO:0000256" key="2">
    <source>
        <dbReference type="ARBA" id="ARBA00022448"/>
    </source>
</evidence>
<evidence type="ECO:0000256" key="6">
    <source>
        <dbReference type="ARBA" id="ARBA00023077"/>
    </source>
</evidence>
<evidence type="ECO:0000259" key="14">
    <source>
        <dbReference type="Pfam" id="PF07715"/>
    </source>
</evidence>
<proteinExistence type="inferred from homology"/>
<evidence type="ECO:0000256" key="8">
    <source>
        <dbReference type="ARBA" id="ARBA00023170"/>
    </source>
</evidence>
<name>B3E6L2_TRIL1</name>
<dbReference type="InterPro" id="IPR012910">
    <property type="entry name" value="Plug_dom"/>
</dbReference>
<evidence type="ECO:0000256" key="5">
    <source>
        <dbReference type="ARBA" id="ARBA00022729"/>
    </source>
</evidence>
<feature type="chain" id="PRO_5002787564" evidence="12">
    <location>
        <begin position="25"/>
        <end position="705"/>
    </location>
</feature>
<evidence type="ECO:0000256" key="3">
    <source>
        <dbReference type="ARBA" id="ARBA00022452"/>
    </source>
</evidence>
<dbReference type="Gene3D" id="2.170.130.10">
    <property type="entry name" value="TonB-dependent receptor, plug domain"/>
    <property type="match status" value="1"/>
</dbReference>
<comment type="similarity">
    <text evidence="10 11">Belongs to the TonB-dependent receptor family.</text>
</comment>
<evidence type="ECO:0000256" key="9">
    <source>
        <dbReference type="ARBA" id="ARBA00023237"/>
    </source>
</evidence>
<dbReference type="Pfam" id="PF07715">
    <property type="entry name" value="Plug"/>
    <property type="match status" value="1"/>
</dbReference>
<dbReference type="InterPro" id="IPR000531">
    <property type="entry name" value="Beta-barrel_TonB"/>
</dbReference>
<dbReference type="AlphaFoldDB" id="B3E6L2"/>
<organism evidence="15 16">
    <name type="scientific">Trichlorobacter lovleyi (strain ATCC BAA-1151 / DSM 17278 / SZ)</name>
    <name type="common">Geobacter lovleyi</name>
    <dbReference type="NCBI Taxonomy" id="398767"/>
    <lineage>
        <taxon>Bacteria</taxon>
        <taxon>Pseudomonadati</taxon>
        <taxon>Thermodesulfobacteriota</taxon>
        <taxon>Desulfuromonadia</taxon>
        <taxon>Geobacterales</taxon>
        <taxon>Geobacteraceae</taxon>
        <taxon>Trichlorobacter</taxon>
    </lineage>
</organism>
<keyword evidence="9 10" id="KW-0998">Cell outer membrane</keyword>
<reference evidence="15 16" key="1">
    <citation type="submission" date="2008-05" db="EMBL/GenBank/DDBJ databases">
        <title>Complete sequence of chromosome of Geobacter lovleyi SZ.</title>
        <authorList>
            <consortium name="US DOE Joint Genome Institute"/>
            <person name="Lucas S."/>
            <person name="Copeland A."/>
            <person name="Lapidus A."/>
            <person name="Glavina del Rio T."/>
            <person name="Dalin E."/>
            <person name="Tice H."/>
            <person name="Bruce D."/>
            <person name="Goodwin L."/>
            <person name="Pitluck S."/>
            <person name="Chertkov O."/>
            <person name="Meincke L."/>
            <person name="Brettin T."/>
            <person name="Detter J.C."/>
            <person name="Han C."/>
            <person name="Tapia R."/>
            <person name="Kuske C.R."/>
            <person name="Schmutz J."/>
            <person name="Larimer F."/>
            <person name="Land M."/>
            <person name="Hauser L."/>
            <person name="Kyrpides N."/>
            <person name="Mikhailova N."/>
            <person name="Sung Y."/>
            <person name="Fletcher K.E."/>
            <person name="Ritalahti K.M."/>
            <person name="Loeffler F.E."/>
            <person name="Richardson P."/>
        </authorList>
    </citation>
    <scope>NUCLEOTIDE SEQUENCE [LARGE SCALE GENOMIC DNA]</scope>
    <source>
        <strain evidence="16">ATCC BAA-1151 / DSM 17278 / SZ</strain>
    </source>
</reference>
<accession>B3E6L2</accession>